<evidence type="ECO:0000313" key="3">
    <source>
        <dbReference type="EMBL" id="SVA01270.1"/>
    </source>
</evidence>
<name>A0A381SB17_9ZZZZ</name>
<accession>A0A381SB17</accession>
<reference evidence="3" key="1">
    <citation type="submission" date="2018-05" db="EMBL/GenBank/DDBJ databases">
        <authorList>
            <person name="Lanie J.A."/>
            <person name="Ng W.-L."/>
            <person name="Kazmierczak K.M."/>
            <person name="Andrzejewski T.M."/>
            <person name="Davidsen T.M."/>
            <person name="Wayne K.J."/>
            <person name="Tettelin H."/>
            <person name="Glass J.I."/>
            <person name="Rusch D."/>
            <person name="Podicherti R."/>
            <person name="Tsui H.-C.T."/>
            <person name="Winkler M.E."/>
        </authorList>
    </citation>
    <scope>NUCLEOTIDE SEQUENCE</scope>
</reference>
<feature type="domain" description="Guanylate cyclase" evidence="2">
    <location>
        <begin position="37"/>
        <end position="145"/>
    </location>
</feature>
<evidence type="ECO:0000259" key="2">
    <source>
        <dbReference type="PROSITE" id="PS50125"/>
    </source>
</evidence>
<dbReference type="InterPro" id="IPR050697">
    <property type="entry name" value="Adenylyl/Guanylyl_Cyclase_3/4"/>
</dbReference>
<dbReference type="GO" id="GO:0035556">
    <property type="term" value="P:intracellular signal transduction"/>
    <property type="evidence" value="ECO:0007669"/>
    <property type="project" value="InterPro"/>
</dbReference>
<dbReference type="PANTHER" id="PTHR43081:SF19">
    <property type="entry name" value="PH-SENSITIVE ADENYLATE CYCLASE RV1264"/>
    <property type="match status" value="1"/>
</dbReference>
<dbReference type="Gene3D" id="3.30.70.1230">
    <property type="entry name" value="Nucleotide cyclase"/>
    <property type="match status" value="1"/>
</dbReference>
<dbReference type="InterPro" id="IPR029787">
    <property type="entry name" value="Nucleotide_cyclase"/>
</dbReference>
<feature type="compositionally biased region" description="Basic and acidic residues" evidence="1">
    <location>
        <begin position="1"/>
        <end position="13"/>
    </location>
</feature>
<dbReference type="InterPro" id="IPR001054">
    <property type="entry name" value="A/G_cyclase"/>
</dbReference>
<dbReference type="PROSITE" id="PS50125">
    <property type="entry name" value="GUANYLATE_CYCLASE_2"/>
    <property type="match status" value="1"/>
</dbReference>
<dbReference type="GO" id="GO:0006171">
    <property type="term" value="P:cAMP biosynthetic process"/>
    <property type="evidence" value="ECO:0007669"/>
    <property type="project" value="TreeGrafter"/>
</dbReference>
<evidence type="ECO:0000256" key="1">
    <source>
        <dbReference type="SAM" id="MobiDB-lite"/>
    </source>
</evidence>
<proteinExistence type="predicted"/>
<feature type="region of interest" description="Disordered" evidence="1">
    <location>
        <begin position="1"/>
        <end position="26"/>
    </location>
</feature>
<sequence length="193" mass="21080">MARETTPAREWAEARPGSGTEHPGELPDTAYLQIERTFCFADLSGFTRFTREHGPLEAVDRLEAFRRESREVAARRGVRVAKWLGDGVMMVGTEPTPTIAWAGHVISHFKDTGVEIRAGLATGIVLLFEGDDYIGEPVNLAAKLCSVAEPGEILANCHIDDLPTWMQVLEVEEVDIRGVGPIGGIQRLGTRTG</sequence>
<dbReference type="EMBL" id="UINC01002886">
    <property type="protein sequence ID" value="SVA01270.1"/>
    <property type="molecule type" value="Genomic_DNA"/>
</dbReference>
<dbReference type="SUPFAM" id="SSF55073">
    <property type="entry name" value="Nucleotide cyclase"/>
    <property type="match status" value="1"/>
</dbReference>
<protein>
    <recommendedName>
        <fullName evidence="2">Guanylate cyclase domain-containing protein</fullName>
    </recommendedName>
</protein>
<dbReference type="SMART" id="SM00044">
    <property type="entry name" value="CYCc"/>
    <property type="match status" value="1"/>
</dbReference>
<dbReference type="CDD" id="cd07302">
    <property type="entry name" value="CHD"/>
    <property type="match status" value="1"/>
</dbReference>
<dbReference type="AlphaFoldDB" id="A0A381SB17"/>
<dbReference type="PANTHER" id="PTHR43081">
    <property type="entry name" value="ADENYLATE CYCLASE, TERMINAL-DIFFERENTIATION SPECIFIC-RELATED"/>
    <property type="match status" value="1"/>
</dbReference>
<gene>
    <name evidence="3" type="ORF">METZ01_LOCUS54124</name>
</gene>
<dbReference type="Pfam" id="PF00211">
    <property type="entry name" value="Guanylate_cyc"/>
    <property type="match status" value="1"/>
</dbReference>
<organism evidence="3">
    <name type="scientific">marine metagenome</name>
    <dbReference type="NCBI Taxonomy" id="408172"/>
    <lineage>
        <taxon>unclassified sequences</taxon>
        <taxon>metagenomes</taxon>
        <taxon>ecological metagenomes</taxon>
    </lineage>
</organism>